<dbReference type="PANTHER" id="PTHR34474:SF4">
    <property type="entry name" value="HEME OXYGENASE (STAPHYLOBILIN-PRODUCING) 1"/>
    <property type="match status" value="1"/>
</dbReference>
<dbReference type="RefSeq" id="WP_066542753.1">
    <property type="nucleotide sequence ID" value="NZ_MASJ01000002.1"/>
</dbReference>
<dbReference type="AlphaFoldDB" id="A0A1C0YLB4"/>
<dbReference type="InterPro" id="IPR011008">
    <property type="entry name" value="Dimeric_a/b-barrel"/>
</dbReference>
<dbReference type="EMBL" id="MASJ01000002">
    <property type="protein sequence ID" value="OCS87948.1"/>
    <property type="molecule type" value="Genomic_DNA"/>
</dbReference>
<evidence type="ECO:0000256" key="1">
    <source>
        <dbReference type="SAM" id="MobiDB-lite"/>
    </source>
</evidence>
<reference evidence="3 4" key="1">
    <citation type="submission" date="2016-07" db="EMBL/GenBank/DDBJ databases">
        <title>Caryophanon tenue genome sequencing.</title>
        <authorList>
            <person name="Verma A."/>
            <person name="Pal Y."/>
            <person name="Krishnamurthi S."/>
        </authorList>
    </citation>
    <scope>NUCLEOTIDE SEQUENCE [LARGE SCALE GENOMIC DNA]</scope>
    <source>
        <strain evidence="3 4">DSM 14152</strain>
    </source>
</reference>
<feature type="region of interest" description="Disordered" evidence="1">
    <location>
        <begin position="73"/>
        <end position="94"/>
    </location>
</feature>
<dbReference type="InterPro" id="IPR007138">
    <property type="entry name" value="ABM_dom"/>
</dbReference>
<dbReference type="NCBIfam" id="NF009840">
    <property type="entry name" value="PRK13315.1"/>
    <property type="match status" value="1"/>
</dbReference>
<feature type="domain" description="ABM" evidence="2">
    <location>
        <begin position="2"/>
        <end position="98"/>
    </location>
</feature>
<evidence type="ECO:0000313" key="4">
    <source>
        <dbReference type="Proteomes" id="UP000093199"/>
    </source>
</evidence>
<dbReference type="GO" id="GO:0004497">
    <property type="term" value="F:monooxygenase activity"/>
    <property type="evidence" value="ECO:0007669"/>
    <property type="project" value="UniProtKB-KW"/>
</dbReference>
<keyword evidence="4" id="KW-1185">Reference proteome</keyword>
<dbReference type="STRING" id="33978.A6M13_08230"/>
<dbReference type="SUPFAM" id="SSF54909">
    <property type="entry name" value="Dimeric alpha+beta barrel"/>
    <property type="match status" value="1"/>
</dbReference>
<evidence type="ECO:0000259" key="2">
    <source>
        <dbReference type="PROSITE" id="PS51725"/>
    </source>
</evidence>
<proteinExistence type="predicted"/>
<gene>
    <name evidence="3" type="ORF">A6M13_08230</name>
</gene>
<sequence length="113" mass="12606">MIVVTNRIEVKKGFGKKMAPNFTRPTGLEKFKGFVKVEVLVAENEASDEMSVNMFWESIEDFQVWRNSDEFKAAHKRDDKAEKTPHAHGDAQAESPIIGSKLVIAEVAASLEA</sequence>
<dbReference type="Gene3D" id="3.30.70.100">
    <property type="match status" value="1"/>
</dbReference>
<dbReference type="PANTHER" id="PTHR34474">
    <property type="entry name" value="SIGNAL TRANSDUCTION PROTEIN TRAP"/>
    <property type="match status" value="1"/>
</dbReference>
<dbReference type="InterPro" id="IPR050404">
    <property type="entry name" value="Heme-degrading_MO"/>
</dbReference>
<keyword evidence="3" id="KW-0503">Monooxygenase</keyword>
<dbReference type="Pfam" id="PF03992">
    <property type="entry name" value="ABM"/>
    <property type="match status" value="1"/>
</dbReference>
<keyword evidence="3" id="KW-0560">Oxidoreductase</keyword>
<comment type="caution">
    <text evidence="3">The sequence shown here is derived from an EMBL/GenBank/DDBJ whole genome shotgun (WGS) entry which is preliminary data.</text>
</comment>
<dbReference type="PROSITE" id="PS51725">
    <property type="entry name" value="ABM"/>
    <property type="match status" value="1"/>
</dbReference>
<dbReference type="Proteomes" id="UP000093199">
    <property type="component" value="Unassembled WGS sequence"/>
</dbReference>
<protein>
    <submittedName>
        <fullName evidence="3">Heme-degrading monooxygenase IsdG</fullName>
    </submittedName>
</protein>
<feature type="compositionally biased region" description="Basic and acidic residues" evidence="1">
    <location>
        <begin position="73"/>
        <end position="91"/>
    </location>
</feature>
<evidence type="ECO:0000313" key="3">
    <source>
        <dbReference type="EMBL" id="OCS87948.1"/>
    </source>
</evidence>
<organism evidence="3 4">
    <name type="scientific">Caryophanon tenue</name>
    <dbReference type="NCBI Taxonomy" id="33978"/>
    <lineage>
        <taxon>Bacteria</taxon>
        <taxon>Bacillati</taxon>
        <taxon>Bacillota</taxon>
        <taxon>Bacilli</taxon>
        <taxon>Bacillales</taxon>
        <taxon>Caryophanaceae</taxon>
        <taxon>Caryophanon</taxon>
    </lineage>
</organism>
<accession>A0A1C0YLB4</accession>
<dbReference type="OrthoDB" id="384737at2"/>
<name>A0A1C0YLB4_9BACL</name>